<gene>
    <name evidence="7" type="ORF">VP01_2900g3</name>
</gene>
<dbReference type="PANTHER" id="PTHR31394">
    <property type="entry name" value="TRANSMEMBRANE PROTEIN 199"/>
    <property type="match status" value="1"/>
</dbReference>
<feature type="transmembrane region" description="Helical" evidence="6">
    <location>
        <begin position="177"/>
        <end position="198"/>
    </location>
</feature>
<dbReference type="Proteomes" id="UP000037035">
    <property type="component" value="Unassembled WGS sequence"/>
</dbReference>
<comment type="subcellular location">
    <subcellularLocation>
        <location evidence="1">Endoplasmic reticulum membrane</location>
        <topology evidence="1">Multi-pass membrane protein</topology>
    </subcellularLocation>
</comment>
<evidence type="ECO:0000256" key="5">
    <source>
        <dbReference type="ARBA" id="ARBA00023136"/>
    </source>
</evidence>
<accession>A0A0L6V1I5</accession>
<dbReference type="EMBL" id="LAVV01007836">
    <property type="protein sequence ID" value="KNZ54609.1"/>
    <property type="molecule type" value="Genomic_DNA"/>
</dbReference>
<evidence type="ECO:0000256" key="4">
    <source>
        <dbReference type="ARBA" id="ARBA00022989"/>
    </source>
</evidence>
<keyword evidence="5 6" id="KW-0472">Membrane</keyword>
<evidence type="ECO:0000256" key="3">
    <source>
        <dbReference type="ARBA" id="ARBA00022824"/>
    </source>
</evidence>
<dbReference type="PANTHER" id="PTHR31394:SF1">
    <property type="entry name" value="TRANSMEMBRANE PROTEIN 199"/>
    <property type="match status" value="1"/>
</dbReference>
<keyword evidence="8" id="KW-1185">Reference proteome</keyword>
<sequence length="232" mass="26226">MVKFLLTESLAQRVADTFNSLNQSSLDPLPPKTRLAFTKLSSRLTGARVNTANPPDQDETEEGVLWIDHSSLLLLSNAAAQLSAHQAVTARPDNTSTLFSFLRSSQMYFKPKPMREKSDELKATLERIQLEKDRQAYSDMICLKSPGGSLSLGDMIGSTSTDVETEKEDWKQVRKSLTLIVNILFSVLGTIIALFWLLHHSYRFPFEHAVLSSFFIGLVVFFVELVLYWNFF</sequence>
<keyword evidence="3" id="KW-0256">Endoplasmic reticulum</keyword>
<evidence type="ECO:0000313" key="8">
    <source>
        <dbReference type="Proteomes" id="UP000037035"/>
    </source>
</evidence>
<dbReference type="InterPro" id="IPR021013">
    <property type="entry name" value="ATPase_Vma12"/>
</dbReference>
<keyword evidence="2 6" id="KW-0812">Transmembrane</keyword>
<evidence type="ECO:0000313" key="7">
    <source>
        <dbReference type="EMBL" id="KNZ54609.1"/>
    </source>
</evidence>
<evidence type="ECO:0000256" key="6">
    <source>
        <dbReference type="SAM" id="Phobius"/>
    </source>
</evidence>
<dbReference type="VEuPathDB" id="FungiDB:VP01_2900g3"/>
<proteinExistence type="predicted"/>
<dbReference type="Pfam" id="PF11712">
    <property type="entry name" value="Vma12"/>
    <property type="match status" value="1"/>
</dbReference>
<protein>
    <submittedName>
        <fullName evidence="7">Uncharacterized protein</fullName>
    </submittedName>
</protein>
<organism evidence="7 8">
    <name type="scientific">Puccinia sorghi</name>
    <dbReference type="NCBI Taxonomy" id="27349"/>
    <lineage>
        <taxon>Eukaryota</taxon>
        <taxon>Fungi</taxon>
        <taxon>Dikarya</taxon>
        <taxon>Basidiomycota</taxon>
        <taxon>Pucciniomycotina</taxon>
        <taxon>Pucciniomycetes</taxon>
        <taxon>Pucciniales</taxon>
        <taxon>Pucciniaceae</taxon>
        <taxon>Puccinia</taxon>
    </lineage>
</organism>
<feature type="transmembrane region" description="Helical" evidence="6">
    <location>
        <begin position="210"/>
        <end position="231"/>
    </location>
</feature>
<evidence type="ECO:0000256" key="1">
    <source>
        <dbReference type="ARBA" id="ARBA00004477"/>
    </source>
</evidence>
<dbReference type="GO" id="GO:0005789">
    <property type="term" value="C:endoplasmic reticulum membrane"/>
    <property type="evidence" value="ECO:0007669"/>
    <property type="project" value="UniProtKB-SubCell"/>
</dbReference>
<name>A0A0L6V1I5_9BASI</name>
<reference evidence="7 8" key="1">
    <citation type="submission" date="2015-08" db="EMBL/GenBank/DDBJ databases">
        <title>Next Generation Sequencing and Analysis of the Genome of Puccinia sorghi L Schw, the Causal Agent of Maize Common Rust.</title>
        <authorList>
            <person name="Rochi L."/>
            <person name="Burguener G."/>
            <person name="Darino M."/>
            <person name="Turjanski A."/>
            <person name="Kreff E."/>
            <person name="Dieguez M.J."/>
            <person name="Sacco F."/>
        </authorList>
    </citation>
    <scope>NUCLEOTIDE SEQUENCE [LARGE SCALE GENOMIC DNA]</scope>
    <source>
        <strain evidence="7 8">RO10H11247</strain>
    </source>
</reference>
<keyword evidence="4 6" id="KW-1133">Transmembrane helix</keyword>
<dbReference type="GO" id="GO:0070072">
    <property type="term" value="P:vacuolar proton-transporting V-type ATPase complex assembly"/>
    <property type="evidence" value="ECO:0007669"/>
    <property type="project" value="InterPro"/>
</dbReference>
<evidence type="ECO:0000256" key="2">
    <source>
        <dbReference type="ARBA" id="ARBA00022692"/>
    </source>
</evidence>
<comment type="caution">
    <text evidence="7">The sequence shown here is derived from an EMBL/GenBank/DDBJ whole genome shotgun (WGS) entry which is preliminary data.</text>
</comment>
<dbReference type="AlphaFoldDB" id="A0A0L6V1I5"/>
<dbReference type="OrthoDB" id="2499759at2759"/>
<dbReference type="STRING" id="27349.A0A0L6V1I5"/>